<organism evidence="2 3">
    <name type="scientific">Natronobacterium lacisalsi AJ5</name>
    <dbReference type="NCBI Taxonomy" id="358396"/>
    <lineage>
        <taxon>Archaea</taxon>
        <taxon>Methanobacteriati</taxon>
        <taxon>Methanobacteriota</taxon>
        <taxon>Stenosarchaea group</taxon>
        <taxon>Halobacteria</taxon>
        <taxon>Halobacteriales</taxon>
        <taxon>Natrialbaceae</taxon>
        <taxon>Natronobacterium</taxon>
    </lineage>
</organism>
<dbReference type="STRING" id="358396.CHINAEXTREME_05825"/>
<evidence type="ECO:0000313" key="2">
    <source>
        <dbReference type="EMBL" id="EMA33834.1"/>
    </source>
</evidence>
<sequence>MYERWWFALRPFRTVDGGRRANGTVLETARSVALWYPAADGERRPTVGRPPSAVGARRFPAAGDRFTMSETTAEIVLFDGFDELDAIGPYEVFENAADLGADLETRLVTLEGDDDIVAASHGLGVESQGTLGKPDLLVVPGGGWTGEGGVRAVVEDGSLPDAVDERYTAGATVASVCTGAMILSEAGLLEGRPAATHPVAVDDLAGTDATVVDERVVDDGDVLSAGGVTSGIDLALWIVEREFGEDVADAVGERMAHERRGEVFG</sequence>
<evidence type="ECO:0000313" key="3">
    <source>
        <dbReference type="Proteomes" id="UP000011555"/>
    </source>
</evidence>
<name>M0LMZ0_NATLA</name>
<dbReference type="CDD" id="cd03139">
    <property type="entry name" value="GATase1_PfpI_2"/>
    <property type="match status" value="1"/>
</dbReference>
<dbReference type="AlphaFoldDB" id="M0LMZ0"/>
<dbReference type="InterPro" id="IPR052158">
    <property type="entry name" value="INH-QAR"/>
</dbReference>
<dbReference type="Pfam" id="PF01965">
    <property type="entry name" value="DJ-1_PfpI"/>
    <property type="match status" value="1"/>
</dbReference>
<evidence type="ECO:0000259" key="1">
    <source>
        <dbReference type="Pfam" id="PF01965"/>
    </source>
</evidence>
<protein>
    <submittedName>
        <fullName evidence="2">ThiJ/PfpI domain-containing protein</fullName>
    </submittedName>
</protein>
<gene>
    <name evidence="2" type="ORF">C445_09099</name>
</gene>
<dbReference type="InParanoid" id="M0LMZ0"/>
<dbReference type="Proteomes" id="UP000011555">
    <property type="component" value="Unassembled WGS sequence"/>
</dbReference>
<dbReference type="SUPFAM" id="SSF52317">
    <property type="entry name" value="Class I glutamine amidotransferase-like"/>
    <property type="match status" value="1"/>
</dbReference>
<keyword evidence="3" id="KW-1185">Reference proteome</keyword>
<reference evidence="2 3" key="1">
    <citation type="journal article" date="2014" name="PLoS Genet.">
        <title>Phylogenetically driven sequencing of extremely halophilic archaea reveals strategies for static and dynamic osmo-response.</title>
        <authorList>
            <person name="Becker E.A."/>
            <person name="Seitzer P.M."/>
            <person name="Tritt A."/>
            <person name="Larsen D."/>
            <person name="Krusor M."/>
            <person name="Yao A.I."/>
            <person name="Wu D."/>
            <person name="Madern D."/>
            <person name="Eisen J.A."/>
            <person name="Darling A.E."/>
            <person name="Facciotti M.T."/>
        </authorList>
    </citation>
    <scope>NUCLEOTIDE SEQUENCE [LARGE SCALE GENOMIC DNA]</scope>
    <source>
        <strain evidence="2 3">AJ5</strain>
    </source>
</reference>
<proteinExistence type="predicted"/>
<dbReference type="PANTHER" id="PTHR43130:SF3">
    <property type="entry name" value="HTH-TYPE TRANSCRIPTIONAL REGULATOR RV1931C"/>
    <property type="match status" value="1"/>
</dbReference>
<dbReference type="InterPro" id="IPR029062">
    <property type="entry name" value="Class_I_gatase-like"/>
</dbReference>
<accession>M0LMZ0</accession>
<dbReference type="EMBL" id="AOLZ01000034">
    <property type="protein sequence ID" value="EMA33834.1"/>
    <property type="molecule type" value="Genomic_DNA"/>
</dbReference>
<dbReference type="PATRIC" id="fig|358396.7.peg.1845"/>
<dbReference type="Gene3D" id="3.40.50.880">
    <property type="match status" value="1"/>
</dbReference>
<comment type="caution">
    <text evidence="2">The sequence shown here is derived from an EMBL/GenBank/DDBJ whole genome shotgun (WGS) entry which is preliminary data.</text>
</comment>
<dbReference type="InterPro" id="IPR002818">
    <property type="entry name" value="DJ-1/PfpI"/>
</dbReference>
<feature type="domain" description="DJ-1/PfpI" evidence="1">
    <location>
        <begin position="74"/>
        <end position="240"/>
    </location>
</feature>
<dbReference type="PANTHER" id="PTHR43130">
    <property type="entry name" value="ARAC-FAMILY TRANSCRIPTIONAL REGULATOR"/>
    <property type="match status" value="1"/>
</dbReference>
<dbReference type="eggNOG" id="arCOG00769">
    <property type="taxonomic scope" value="Archaea"/>
</dbReference>